<proteinExistence type="predicted"/>
<dbReference type="RefSeq" id="WP_128526728.1">
    <property type="nucleotide sequence ID" value="NZ_CP026118.1"/>
</dbReference>
<accession>A0A410MIA1</accession>
<feature type="transmembrane region" description="Helical" evidence="1">
    <location>
        <begin position="29"/>
        <end position="48"/>
    </location>
</feature>
<name>A0A410MIA1_9BACI</name>
<evidence type="ECO:0000313" key="2">
    <source>
        <dbReference type="EMBL" id="QAS54467.1"/>
    </source>
</evidence>
<protein>
    <submittedName>
        <fullName evidence="2">DUF4260 domain-containing protein</fullName>
    </submittedName>
</protein>
<evidence type="ECO:0000313" key="3">
    <source>
        <dbReference type="Proteomes" id="UP000287756"/>
    </source>
</evidence>
<feature type="transmembrane region" description="Helical" evidence="1">
    <location>
        <begin position="55"/>
        <end position="76"/>
    </location>
</feature>
<organism evidence="2 3">
    <name type="scientific">Halobacillus litoralis</name>
    <dbReference type="NCBI Taxonomy" id="45668"/>
    <lineage>
        <taxon>Bacteria</taxon>
        <taxon>Bacillati</taxon>
        <taxon>Bacillota</taxon>
        <taxon>Bacilli</taxon>
        <taxon>Bacillales</taxon>
        <taxon>Bacillaceae</taxon>
        <taxon>Halobacillus</taxon>
    </lineage>
</organism>
<gene>
    <name evidence="2" type="ORF">HLI_20725</name>
</gene>
<dbReference type="Pfam" id="PF14079">
    <property type="entry name" value="DUF4260"/>
    <property type="match status" value="1"/>
</dbReference>
<dbReference type="OrthoDB" id="9813911at2"/>
<keyword evidence="1" id="KW-1133">Transmembrane helix</keyword>
<evidence type="ECO:0000256" key="1">
    <source>
        <dbReference type="SAM" id="Phobius"/>
    </source>
</evidence>
<dbReference type="KEGG" id="hli:HLI_20725"/>
<feature type="transmembrane region" description="Helical" evidence="1">
    <location>
        <begin position="82"/>
        <end position="102"/>
    </location>
</feature>
<reference evidence="2 3" key="1">
    <citation type="submission" date="2018-01" db="EMBL/GenBank/DDBJ databases">
        <title>The whole genome sequencing and assembly of Halobacillus litoralis ERB031 strain.</title>
        <authorList>
            <person name="Lee S.-J."/>
            <person name="Park M.-K."/>
            <person name="Kim J.-Y."/>
            <person name="Lee Y.-J."/>
            <person name="Yi H."/>
            <person name="Bahn Y.-S."/>
            <person name="Kim J.F."/>
            <person name="Lee D.-W."/>
        </authorList>
    </citation>
    <scope>NUCLEOTIDE SEQUENCE [LARGE SCALE GENOMIC DNA]</scope>
    <source>
        <strain evidence="2 3">ERB 031</strain>
    </source>
</reference>
<keyword evidence="1" id="KW-0472">Membrane</keyword>
<dbReference type="InterPro" id="IPR025356">
    <property type="entry name" value="DUF4260"/>
</dbReference>
<feature type="transmembrane region" description="Helical" evidence="1">
    <location>
        <begin position="5"/>
        <end position="23"/>
    </location>
</feature>
<dbReference type="EMBL" id="CP026118">
    <property type="protein sequence ID" value="QAS54467.1"/>
    <property type="molecule type" value="Genomic_DNA"/>
</dbReference>
<sequence length="116" mass="13691">MTQKLLRFEGLFVLLASLYFYSILENHSWLWFILLLFVPDISMIGYAFNEQIGSILYNIFHSYLIPIFVVILAFFITNEWLFSIAIIWMAHIGMDRMLGFGLKYPSGFKDTHLQRV</sequence>
<keyword evidence="1" id="KW-0812">Transmembrane</keyword>
<dbReference type="Proteomes" id="UP000287756">
    <property type="component" value="Chromosome"/>
</dbReference>
<dbReference type="AlphaFoldDB" id="A0A410MIA1"/>